<accession>A0A1B9C183</accession>
<name>A0A1B9C183_9PROT</name>
<dbReference type="AlphaFoldDB" id="A0A1B9C183"/>
<reference evidence="1 2" key="1">
    <citation type="submission" date="2016-07" db="EMBL/GenBank/DDBJ databases">
        <title>Draft genome of a psychrotolerant acidophile Acidithiobacillus ferrivorans strain YL15.</title>
        <authorList>
            <person name="Peng T."/>
            <person name="Ma L."/>
            <person name="Nan M."/>
            <person name="An N."/>
            <person name="Wang M."/>
            <person name="Qiu G."/>
            <person name="Zeng W."/>
        </authorList>
    </citation>
    <scope>NUCLEOTIDE SEQUENCE [LARGE SCALE GENOMIC DNA]</scope>
    <source>
        <strain evidence="1 2">YL15</strain>
    </source>
</reference>
<organism evidence="1 2">
    <name type="scientific">Acidithiobacillus ferrivorans</name>
    <dbReference type="NCBI Taxonomy" id="160808"/>
    <lineage>
        <taxon>Bacteria</taxon>
        <taxon>Pseudomonadati</taxon>
        <taxon>Pseudomonadota</taxon>
        <taxon>Acidithiobacillia</taxon>
        <taxon>Acidithiobacillales</taxon>
        <taxon>Acidithiobacillaceae</taxon>
        <taxon>Acidithiobacillus</taxon>
    </lineage>
</organism>
<protein>
    <submittedName>
        <fullName evidence="1">Uncharacterized protein</fullName>
    </submittedName>
</protein>
<gene>
    <name evidence="1" type="ORF">BBC27_06630</name>
</gene>
<evidence type="ECO:0000313" key="2">
    <source>
        <dbReference type="Proteomes" id="UP000093129"/>
    </source>
</evidence>
<sequence>MIIGVFLPILEFVGQEANGSGEGIPKIWGASSGQSYQDTMAESFLSGARVGIPHAKSGTNGHGHLR</sequence>
<proteinExistence type="predicted"/>
<dbReference type="Proteomes" id="UP000093129">
    <property type="component" value="Unassembled WGS sequence"/>
</dbReference>
<dbReference type="EMBL" id="MASQ01000051">
    <property type="protein sequence ID" value="OCB03732.1"/>
    <property type="molecule type" value="Genomic_DNA"/>
</dbReference>
<comment type="caution">
    <text evidence="1">The sequence shown here is derived from an EMBL/GenBank/DDBJ whole genome shotgun (WGS) entry which is preliminary data.</text>
</comment>
<evidence type="ECO:0000313" key="1">
    <source>
        <dbReference type="EMBL" id="OCB03732.1"/>
    </source>
</evidence>